<organism evidence="1">
    <name type="scientific">marine sediment metagenome</name>
    <dbReference type="NCBI Taxonomy" id="412755"/>
    <lineage>
        <taxon>unclassified sequences</taxon>
        <taxon>metagenomes</taxon>
        <taxon>ecological metagenomes</taxon>
    </lineage>
</organism>
<accession>A0A0F9QPD0</accession>
<dbReference type="AlphaFoldDB" id="A0A0F9QPD0"/>
<sequence length="219" mass="23801">MSDRTTVAQELALKDGQDWERLSEVMANAYLHNADLVIEERDRPVADAITGKTLYTCERCQDRAYIHGNPCSECNPVGLPVEQVYPEAVSEEAFKEPEKVDPRLVNLCDTCSLNIAECGAPDVEYGDGVGNDNVINCYTYSPTESTGPTAEEVAAKEAAVAKAAELELRKSTGQLGPNEYRCGKCSKPGRTVIHILQKSGKGIGHKHQEFKIVDSPAGT</sequence>
<name>A0A0F9QPD0_9ZZZZ</name>
<proteinExistence type="predicted"/>
<gene>
    <name evidence="1" type="ORF">LCGC14_0749170</name>
</gene>
<comment type="caution">
    <text evidence="1">The sequence shown here is derived from an EMBL/GenBank/DDBJ whole genome shotgun (WGS) entry which is preliminary data.</text>
</comment>
<protein>
    <submittedName>
        <fullName evidence="1">Uncharacterized protein</fullName>
    </submittedName>
</protein>
<dbReference type="EMBL" id="LAZR01001798">
    <property type="protein sequence ID" value="KKN38862.1"/>
    <property type="molecule type" value="Genomic_DNA"/>
</dbReference>
<reference evidence="1" key="1">
    <citation type="journal article" date="2015" name="Nature">
        <title>Complex archaea that bridge the gap between prokaryotes and eukaryotes.</title>
        <authorList>
            <person name="Spang A."/>
            <person name="Saw J.H."/>
            <person name="Jorgensen S.L."/>
            <person name="Zaremba-Niedzwiedzka K."/>
            <person name="Martijn J."/>
            <person name="Lind A.E."/>
            <person name="van Eijk R."/>
            <person name="Schleper C."/>
            <person name="Guy L."/>
            <person name="Ettema T.J."/>
        </authorList>
    </citation>
    <scope>NUCLEOTIDE SEQUENCE</scope>
</reference>
<evidence type="ECO:0000313" key="1">
    <source>
        <dbReference type="EMBL" id="KKN38862.1"/>
    </source>
</evidence>